<dbReference type="Proteomes" id="UP000000378">
    <property type="component" value="Chromosome"/>
</dbReference>
<dbReference type="STRING" id="643648.Slip_1935"/>
<protein>
    <submittedName>
        <fullName evidence="1">Uncharacterized protein</fullName>
    </submittedName>
</protein>
<name>D7CPQ9_SYNLT</name>
<evidence type="ECO:0000313" key="1">
    <source>
        <dbReference type="EMBL" id="ADI02687.1"/>
    </source>
</evidence>
<reference evidence="2" key="1">
    <citation type="journal article" date="2010" name="Stand. Genomic Sci.">
        <title>Complete genome sequence of Syntrophothermus lipocalidus type strain (TGB-C1T).</title>
        <authorList>
            <consortium name="US DOE Joint Genome Institute (JGI-PGF)"/>
            <person name="Djao O."/>
            <person name="Zhang X."/>
            <person name="Lucas S."/>
            <person name="Lapidus A."/>
            <person name="Glavina Del Rio T."/>
            <person name="Nolan M."/>
            <person name="Tice H."/>
            <person name="Cheng J."/>
            <person name="Han C."/>
            <person name="Tapia R."/>
            <person name="Goodwin L."/>
            <person name="Pitluck S."/>
            <person name="Liolios K."/>
            <person name="Ivanova N."/>
            <person name="Mavromatis K."/>
            <person name="Mikhailova N."/>
            <person name="Ovchinnikova G."/>
            <person name="Pati A."/>
            <person name="Brambilla E."/>
            <person name="Chen A."/>
            <person name="Palaniappan K."/>
            <person name="Land M."/>
            <person name="Hauser L."/>
            <person name="Chang Y."/>
            <person name="Jeffries C."/>
            <person name="Rohde M."/>
            <person name="Sikorski J."/>
            <person name="Spring S."/>
            <person name="Goker M."/>
            <person name="Detter J."/>
            <person name="Woyke T."/>
            <person name="Bristow J."/>
            <person name="Eisen J."/>
            <person name="Markowitz V."/>
            <person name="Hugenholtz P."/>
            <person name="Kyrpides N."/>
            <person name="Klenk H."/>
        </authorList>
    </citation>
    <scope>NUCLEOTIDE SEQUENCE [LARGE SCALE GENOMIC DNA]</scope>
    <source>
        <strain evidence="2">DSM 12680 / TGB-C1</strain>
    </source>
</reference>
<organism evidence="1 2">
    <name type="scientific">Syntrophothermus lipocalidus (strain DSM 12680 / TGB-C1)</name>
    <dbReference type="NCBI Taxonomy" id="643648"/>
    <lineage>
        <taxon>Bacteria</taxon>
        <taxon>Bacillati</taxon>
        <taxon>Bacillota</taxon>
        <taxon>Clostridia</taxon>
        <taxon>Eubacteriales</taxon>
        <taxon>Syntrophomonadaceae</taxon>
        <taxon>Syntrophothermus</taxon>
    </lineage>
</organism>
<dbReference type="RefSeq" id="WP_013176089.1">
    <property type="nucleotide sequence ID" value="NC_014220.1"/>
</dbReference>
<dbReference type="AlphaFoldDB" id="D7CPQ9"/>
<reference evidence="1 2" key="2">
    <citation type="journal article" date="2010" name="Stand. Genomic Sci.">
        <title>Complete genome sequence of Syntrophothermus lipocalidus type strain (TGB-C1).</title>
        <authorList>
            <person name="Djao O.D."/>
            <person name="Zhang X."/>
            <person name="Lucas S."/>
            <person name="Lapidus A."/>
            <person name="Del Rio T.G."/>
            <person name="Nolan M."/>
            <person name="Tice H."/>
            <person name="Cheng J.F."/>
            <person name="Han C."/>
            <person name="Tapia R."/>
            <person name="Goodwin L."/>
            <person name="Pitluck S."/>
            <person name="Liolios K."/>
            <person name="Ivanova N."/>
            <person name="Mavromatis K."/>
            <person name="Mikhailova N."/>
            <person name="Ovchinnikova G."/>
            <person name="Pati A."/>
            <person name="Brambilla E."/>
            <person name="Chen A."/>
            <person name="Palaniappan K."/>
            <person name="Land M."/>
            <person name="Hauser L."/>
            <person name="Chang Y.J."/>
            <person name="Jeffries C.D."/>
            <person name="Rohde M."/>
            <person name="Sikorski J."/>
            <person name="Spring S."/>
            <person name="Goker M."/>
            <person name="Detter J.C."/>
            <person name="Woyke T."/>
            <person name="Bristow J."/>
            <person name="Eisen J.A."/>
            <person name="Markowitz V."/>
            <person name="Hugenholtz P."/>
            <person name="Kyrpides N.C."/>
            <person name="Klenk H.P."/>
        </authorList>
    </citation>
    <scope>NUCLEOTIDE SEQUENCE [LARGE SCALE GENOMIC DNA]</scope>
    <source>
        <strain evidence="2">DSM 12680 / TGB-C1</strain>
    </source>
</reference>
<evidence type="ECO:0000313" key="2">
    <source>
        <dbReference type="Proteomes" id="UP000000378"/>
    </source>
</evidence>
<proteinExistence type="predicted"/>
<dbReference type="EMBL" id="CP002048">
    <property type="protein sequence ID" value="ADI02687.1"/>
    <property type="molecule type" value="Genomic_DNA"/>
</dbReference>
<dbReference type="OrthoDB" id="9852762at2"/>
<keyword evidence="2" id="KW-1185">Reference proteome</keyword>
<dbReference type="eggNOG" id="ENOG5034323">
    <property type="taxonomic scope" value="Bacteria"/>
</dbReference>
<sequence>MATEKAWEAERPIEEAMMFSVLLNEIDEFEFQLDEEAITMAFAAQKGNDGGERLGDTYRYLHYLKAQLKLIDVGLGILGEPPNLELYNDVASRLRLWRTIVNAALERVSTVIAD</sequence>
<gene>
    <name evidence="1" type="ordered locus">Slip_1935</name>
</gene>
<accession>D7CPQ9</accession>
<dbReference type="KEGG" id="slp:Slip_1935"/>
<dbReference type="HOGENOM" id="CLU_2119928_0_0_9"/>